<comment type="caution">
    <text evidence="1">The sequence shown here is derived from an EMBL/GenBank/DDBJ whole genome shotgun (WGS) entry which is preliminary data.</text>
</comment>
<dbReference type="EMBL" id="JAPFQP010000001">
    <property type="protein sequence ID" value="MCX2718921.1"/>
    <property type="molecule type" value="Genomic_DNA"/>
</dbReference>
<organism evidence="1 2">
    <name type="scientific">Lentiprolixibacter aurantiacus</name>
    <dbReference type="NCBI Taxonomy" id="2993939"/>
    <lineage>
        <taxon>Bacteria</taxon>
        <taxon>Pseudomonadati</taxon>
        <taxon>Bacteroidota</taxon>
        <taxon>Flavobacteriia</taxon>
        <taxon>Flavobacteriales</taxon>
        <taxon>Flavobacteriaceae</taxon>
        <taxon>Lentiprolixibacter</taxon>
    </lineage>
</organism>
<protein>
    <submittedName>
        <fullName evidence="1">Uncharacterized protein</fullName>
    </submittedName>
</protein>
<dbReference type="RefSeq" id="WP_266011294.1">
    <property type="nucleotide sequence ID" value="NZ_JAPFQP010000001.1"/>
</dbReference>
<dbReference type="AlphaFoldDB" id="A0AAE3SN28"/>
<gene>
    <name evidence="1" type="ORF">OO016_04835</name>
</gene>
<proteinExistence type="predicted"/>
<name>A0AAE3SN28_9FLAO</name>
<evidence type="ECO:0000313" key="1">
    <source>
        <dbReference type="EMBL" id="MCX2718921.1"/>
    </source>
</evidence>
<evidence type="ECO:0000313" key="2">
    <source>
        <dbReference type="Proteomes" id="UP001207116"/>
    </source>
</evidence>
<sequence length="262" mass="30840">MKLDYNNKTILSRGLLEKSLQHYHDSKSLEYVVNPSLPIVFFGDISSYHNQNFKVITVGKNPSNREFQLYSERYSYIRFPKFNDDPISLETSLNDYFKVQPYRRWFDSFEPFLNGLNGSYYPENNLNKVLHTDICSPISTDPTWSLLSSNQQSYLFNKGFKLWKEIVLELKPNLIVFSIPKRYVHLLNSKKVETLHTITHKKDGTLRTKPYDLELYEVEIHGFNTYLVYGESKNTPMGSVSTQDKILMGEKCFKFFEDRNFT</sequence>
<accession>A0AAE3SN28</accession>
<reference evidence="1" key="1">
    <citation type="submission" date="2022-11" db="EMBL/GenBank/DDBJ databases">
        <title>The characterization of three novel Bacteroidetes species and genomic analysis of their roles in tidal elemental geochemical cycles.</title>
        <authorList>
            <person name="Ma K.-J."/>
        </authorList>
    </citation>
    <scope>NUCLEOTIDE SEQUENCE</scope>
    <source>
        <strain evidence="1">M415</strain>
    </source>
</reference>
<keyword evidence="2" id="KW-1185">Reference proteome</keyword>
<dbReference type="Proteomes" id="UP001207116">
    <property type="component" value="Unassembled WGS sequence"/>
</dbReference>